<comment type="cofactor">
    <cofactor evidence="2 11">
        <name>Mg(2+)</name>
        <dbReference type="ChEBI" id="CHEBI:18420"/>
    </cofactor>
</comment>
<dbReference type="InterPro" id="IPR029056">
    <property type="entry name" value="Ribokinase-like"/>
</dbReference>
<sequence length="291" mass="31021">MQHTQQHCFDNINQCTVTDQFFIEQVIQAWQALQQQNPLVQCITNSVAANYVANLLLAAGASPAMIDNPHESAAFAQIAGGLNINLGTPTSEQIAAMQLAAQAAQRSHTPWVLDPVGYGALLHWRSETVDQLLQYSPHIIRGNASEISTLAGTVIQNKGVDSTLSSQIAAAHARPLLQSTACIAISGASDFIVSRQFDALIEIQGGHVNQTKITANGCALGALCAAYSAVSTNATIAAVAGHIHFAIAAQLAYKKAPQIGSFHAEFLNQIESLDANHIEQYACIKFLRHSS</sequence>
<keyword evidence="10 11" id="KW-0784">Thiamine biosynthesis</keyword>
<feature type="binding site" evidence="11">
    <location>
        <position position="141"/>
    </location>
    <ligand>
        <name>ATP</name>
        <dbReference type="ChEBI" id="CHEBI:30616"/>
    </ligand>
</feature>
<dbReference type="GO" id="GO:0005524">
    <property type="term" value="F:ATP binding"/>
    <property type="evidence" value="ECO:0007669"/>
    <property type="project" value="UniProtKB-UniRule"/>
</dbReference>
<evidence type="ECO:0000256" key="7">
    <source>
        <dbReference type="ARBA" id="ARBA00022777"/>
    </source>
</evidence>
<dbReference type="EMBL" id="JAVIDL010000022">
    <property type="protein sequence ID" value="MDQ8936333.1"/>
    <property type="molecule type" value="Genomic_DNA"/>
</dbReference>
<comment type="pathway">
    <text evidence="3 11">Cofactor biosynthesis; thiamine diphosphate biosynthesis; 4-methyl-5-(2-phosphoethyl)-thiazole from 5-(2-hydroxyethyl)-4-methylthiazole: step 1/1.</text>
</comment>
<evidence type="ECO:0000313" key="13">
    <source>
        <dbReference type="Proteomes" id="UP001243844"/>
    </source>
</evidence>
<feature type="binding site" evidence="11">
    <location>
        <position position="186"/>
    </location>
    <ligand>
        <name>ATP</name>
        <dbReference type="ChEBI" id="CHEBI:30616"/>
    </ligand>
</feature>
<dbReference type="RefSeq" id="WP_308981666.1">
    <property type="nucleotide sequence ID" value="NZ_JAVIDL010000022.1"/>
</dbReference>
<dbReference type="NCBIfam" id="NF006830">
    <property type="entry name" value="PRK09355.1"/>
    <property type="match status" value="1"/>
</dbReference>
<evidence type="ECO:0000313" key="12">
    <source>
        <dbReference type="EMBL" id="MDQ8936333.1"/>
    </source>
</evidence>
<evidence type="ECO:0000256" key="1">
    <source>
        <dbReference type="ARBA" id="ARBA00001771"/>
    </source>
</evidence>
<evidence type="ECO:0000256" key="3">
    <source>
        <dbReference type="ARBA" id="ARBA00004868"/>
    </source>
</evidence>
<organism evidence="12 13">
    <name type="scientific">Acinetobacter rudis</name>
    <dbReference type="NCBI Taxonomy" id="632955"/>
    <lineage>
        <taxon>Bacteria</taxon>
        <taxon>Pseudomonadati</taxon>
        <taxon>Pseudomonadota</taxon>
        <taxon>Gammaproteobacteria</taxon>
        <taxon>Moraxellales</taxon>
        <taxon>Moraxellaceae</taxon>
        <taxon>Acinetobacter</taxon>
    </lineage>
</organism>
<dbReference type="AlphaFoldDB" id="A0AAW8JBU9"/>
<evidence type="ECO:0000256" key="9">
    <source>
        <dbReference type="ARBA" id="ARBA00022842"/>
    </source>
</evidence>
<keyword evidence="4 11" id="KW-0808">Transferase</keyword>
<dbReference type="GO" id="GO:0000287">
    <property type="term" value="F:magnesium ion binding"/>
    <property type="evidence" value="ECO:0007669"/>
    <property type="project" value="UniProtKB-UniRule"/>
</dbReference>
<evidence type="ECO:0000256" key="4">
    <source>
        <dbReference type="ARBA" id="ARBA00022679"/>
    </source>
</evidence>
<feature type="binding site" evidence="11">
    <location>
        <position position="65"/>
    </location>
    <ligand>
        <name>substrate</name>
    </ligand>
</feature>
<protein>
    <recommendedName>
        <fullName evidence="11">Hydroxyethylthiazole kinase</fullName>
        <ecNumber evidence="11">2.7.1.50</ecNumber>
    </recommendedName>
    <alternativeName>
        <fullName evidence="11">4-methyl-5-beta-hydroxyethylthiazole kinase</fullName>
        <shortName evidence="11">TH kinase</shortName>
        <shortName evidence="11">Thz kinase</shortName>
    </alternativeName>
</protein>
<dbReference type="PIRSF" id="PIRSF000513">
    <property type="entry name" value="Thz_kinase"/>
    <property type="match status" value="1"/>
</dbReference>
<comment type="caution">
    <text evidence="12">The sequence shown here is derived from an EMBL/GenBank/DDBJ whole genome shotgun (WGS) entry which is preliminary data.</text>
</comment>
<keyword evidence="8 11" id="KW-0067">ATP-binding</keyword>
<evidence type="ECO:0000256" key="8">
    <source>
        <dbReference type="ARBA" id="ARBA00022840"/>
    </source>
</evidence>
<gene>
    <name evidence="11 12" type="primary">thiM</name>
    <name evidence="12" type="ORF">RFH47_11460</name>
</gene>
<proteinExistence type="inferred from homology"/>
<feature type="binding site" evidence="11">
    <location>
        <position position="215"/>
    </location>
    <ligand>
        <name>substrate</name>
    </ligand>
</feature>
<keyword evidence="7 11" id="KW-0418">Kinase</keyword>
<dbReference type="CDD" id="cd01170">
    <property type="entry name" value="THZ_kinase"/>
    <property type="match status" value="1"/>
</dbReference>
<dbReference type="Pfam" id="PF02110">
    <property type="entry name" value="HK"/>
    <property type="match status" value="1"/>
</dbReference>
<dbReference type="GO" id="GO:0009229">
    <property type="term" value="P:thiamine diphosphate biosynthetic process"/>
    <property type="evidence" value="ECO:0007669"/>
    <property type="project" value="UniProtKB-UniRule"/>
</dbReference>
<dbReference type="HAMAP" id="MF_00228">
    <property type="entry name" value="Thz_kinase"/>
    <property type="match status" value="1"/>
</dbReference>
<dbReference type="GO" id="GO:0009228">
    <property type="term" value="P:thiamine biosynthetic process"/>
    <property type="evidence" value="ECO:0007669"/>
    <property type="project" value="UniProtKB-KW"/>
</dbReference>
<dbReference type="Gene3D" id="3.40.1190.20">
    <property type="match status" value="1"/>
</dbReference>
<comment type="function">
    <text evidence="11">Catalyzes the phosphorylation of the hydroxyl group of 4-methyl-5-beta-hydroxyethylthiazole (THZ).</text>
</comment>
<dbReference type="InterPro" id="IPR000417">
    <property type="entry name" value="Hyethyz_kinase"/>
</dbReference>
<accession>A0AAW8JBU9</accession>
<evidence type="ECO:0000256" key="5">
    <source>
        <dbReference type="ARBA" id="ARBA00022723"/>
    </source>
</evidence>
<keyword evidence="9 11" id="KW-0460">Magnesium</keyword>
<dbReference type="EC" id="2.7.1.50" evidence="11"/>
<dbReference type="PRINTS" id="PR01099">
    <property type="entry name" value="HYETHTZKNASE"/>
</dbReference>
<name>A0AAW8JBU9_9GAMM</name>
<keyword evidence="5 11" id="KW-0479">Metal-binding</keyword>
<evidence type="ECO:0000256" key="6">
    <source>
        <dbReference type="ARBA" id="ARBA00022741"/>
    </source>
</evidence>
<dbReference type="Proteomes" id="UP001243844">
    <property type="component" value="Unassembled WGS sequence"/>
</dbReference>
<dbReference type="SUPFAM" id="SSF53613">
    <property type="entry name" value="Ribokinase-like"/>
    <property type="match status" value="1"/>
</dbReference>
<keyword evidence="6 11" id="KW-0547">Nucleotide-binding</keyword>
<dbReference type="GO" id="GO:0004417">
    <property type="term" value="F:hydroxyethylthiazole kinase activity"/>
    <property type="evidence" value="ECO:0007669"/>
    <property type="project" value="UniProtKB-UniRule"/>
</dbReference>
<comment type="similarity">
    <text evidence="11">Belongs to the Thz kinase family.</text>
</comment>
<evidence type="ECO:0000256" key="2">
    <source>
        <dbReference type="ARBA" id="ARBA00001946"/>
    </source>
</evidence>
<reference evidence="12" key="1">
    <citation type="submission" date="2023-08" db="EMBL/GenBank/DDBJ databases">
        <title>Emergence of clinically-relevant ST2 carbapenem-resistant Acinetobacter baumannii strains in hospital sewages in Zhejiang, East of China.</title>
        <authorList>
            <person name="Kaichao C."/>
            <person name="Zhang R."/>
        </authorList>
    </citation>
    <scope>NUCLEOTIDE SEQUENCE</scope>
    <source>
        <strain evidence="12">M-RB-37</strain>
    </source>
</reference>
<evidence type="ECO:0000256" key="10">
    <source>
        <dbReference type="ARBA" id="ARBA00022977"/>
    </source>
</evidence>
<evidence type="ECO:0000256" key="11">
    <source>
        <dbReference type="HAMAP-Rule" id="MF_00228"/>
    </source>
</evidence>
<comment type="catalytic activity">
    <reaction evidence="1 11">
        <text>5-(2-hydroxyethyl)-4-methylthiazole + ATP = 4-methyl-5-(2-phosphooxyethyl)-thiazole + ADP + H(+)</text>
        <dbReference type="Rhea" id="RHEA:24212"/>
        <dbReference type="ChEBI" id="CHEBI:15378"/>
        <dbReference type="ChEBI" id="CHEBI:17957"/>
        <dbReference type="ChEBI" id="CHEBI:30616"/>
        <dbReference type="ChEBI" id="CHEBI:58296"/>
        <dbReference type="ChEBI" id="CHEBI:456216"/>
        <dbReference type="EC" id="2.7.1.50"/>
    </reaction>
</comment>